<dbReference type="EMBL" id="JAATIQ010000232">
    <property type="protein sequence ID" value="KAF4368439.1"/>
    <property type="molecule type" value="Genomic_DNA"/>
</dbReference>
<comment type="caution">
    <text evidence="1">The sequence shown here is derived from an EMBL/GenBank/DDBJ whole genome shotgun (WGS) entry which is preliminary data.</text>
</comment>
<proteinExistence type="predicted"/>
<keyword evidence="2" id="KW-1185">Reference proteome</keyword>
<organism evidence="1 2">
    <name type="scientific">Cannabis sativa</name>
    <name type="common">Hemp</name>
    <name type="synonym">Marijuana</name>
    <dbReference type="NCBI Taxonomy" id="3483"/>
    <lineage>
        <taxon>Eukaryota</taxon>
        <taxon>Viridiplantae</taxon>
        <taxon>Streptophyta</taxon>
        <taxon>Embryophyta</taxon>
        <taxon>Tracheophyta</taxon>
        <taxon>Spermatophyta</taxon>
        <taxon>Magnoliopsida</taxon>
        <taxon>eudicotyledons</taxon>
        <taxon>Gunneridae</taxon>
        <taxon>Pentapetalae</taxon>
        <taxon>rosids</taxon>
        <taxon>fabids</taxon>
        <taxon>Rosales</taxon>
        <taxon>Cannabaceae</taxon>
        <taxon>Cannabis</taxon>
    </lineage>
</organism>
<sequence length="80" mass="9158">MFLLFSKESCCLRQVKFNEQLVLIQLTSRTNTYPIRIVEDVFVQNNGLVTPSDSYIIKIEDKGDLNLTSTLFGRPFLLTA</sequence>
<gene>
    <name evidence="1" type="ORF">G4B88_028300</name>
</gene>
<protein>
    <submittedName>
        <fullName evidence="1">Uncharacterized protein</fullName>
    </submittedName>
</protein>
<evidence type="ECO:0000313" key="2">
    <source>
        <dbReference type="Proteomes" id="UP000583929"/>
    </source>
</evidence>
<feature type="non-terminal residue" evidence="1">
    <location>
        <position position="80"/>
    </location>
</feature>
<name>A0A7J6FEW5_CANSA</name>
<dbReference type="Proteomes" id="UP000583929">
    <property type="component" value="Unassembled WGS sequence"/>
</dbReference>
<evidence type="ECO:0000313" key="1">
    <source>
        <dbReference type="EMBL" id="KAF4368439.1"/>
    </source>
</evidence>
<reference evidence="1 2" key="1">
    <citation type="journal article" date="2020" name="bioRxiv">
        <title>Sequence and annotation of 42 cannabis genomes reveals extensive copy number variation in cannabinoid synthesis and pathogen resistance genes.</title>
        <authorList>
            <person name="Mckernan K.J."/>
            <person name="Helbert Y."/>
            <person name="Kane L.T."/>
            <person name="Ebling H."/>
            <person name="Zhang L."/>
            <person name="Liu B."/>
            <person name="Eaton Z."/>
            <person name="Mclaughlin S."/>
            <person name="Kingan S."/>
            <person name="Baybayan P."/>
            <person name="Concepcion G."/>
            <person name="Jordan M."/>
            <person name="Riva A."/>
            <person name="Barbazuk W."/>
            <person name="Harkins T."/>
        </authorList>
    </citation>
    <scope>NUCLEOTIDE SEQUENCE [LARGE SCALE GENOMIC DNA]</scope>
    <source>
        <strain evidence="2">cv. Jamaican Lion 4</strain>
        <tissue evidence="1">Leaf</tissue>
    </source>
</reference>
<dbReference type="AlphaFoldDB" id="A0A7J6FEW5"/>
<accession>A0A7J6FEW5</accession>